<evidence type="ECO:0000313" key="1">
    <source>
        <dbReference type="EMBL" id="GAI22354.1"/>
    </source>
</evidence>
<reference evidence="1" key="1">
    <citation type="journal article" date="2014" name="Front. Microbiol.">
        <title>High frequency of phylogenetically diverse reductive dehalogenase-homologous genes in deep subseafloor sedimentary metagenomes.</title>
        <authorList>
            <person name="Kawai M."/>
            <person name="Futagami T."/>
            <person name="Toyoda A."/>
            <person name="Takaki Y."/>
            <person name="Nishi S."/>
            <person name="Hori S."/>
            <person name="Arai W."/>
            <person name="Tsubouchi T."/>
            <person name="Morono Y."/>
            <person name="Uchiyama I."/>
            <person name="Ito T."/>
            <person name="Fujiyama A."/>
            <person name="Inagaki F."/>
            <person name="Takami H."/>
        </authorList>
    </citation>
    <scope>NUCLEOTIDE SEQUENCE</scope>
    <source>
        <strain evidence="1">Expedition CK06-06</strain>
    </source>
</reference>
<sequence>TRCNMTEVNNQLVSAEPTLSTDGEAIRYLGQAILGGKHWYIALLEAIGLWTDGEETHNGRHYRYLIDGEAFDWLLLAERLCQAVDGLLPDDERLALLFHGEPPIGLTKEKFKRLIGSGKYHQYLNYFYGITVEEALIQAVQEEVRKERRISGYNNEHNVVNEVYRRIYGATKAILLKRFRREKCRPRLRSISLTELKEFTYWLFKYRLKQCDKARVASDTKKALEQLTINGFCRVYKGELGF</sequence>
<organism evidence="1">
    <name type="scientific">marine sediment metagenome</name>
    <dbReference type="NCBI Taxonomy" id="412755"/>
    <lineage>
        <taxon>unclassified sequences</taxon>
        <taxon>metagenomes</taxon>
        <taxon>ecological metagenomes</taxon>
    </lineage>
</organism>
<comment type="caution">
    <text evidence="1">The sequence shown here is derived from an EMBL/GenBank/DDBJ whole genome shotgun (WGS) entry which is preliminary data.</text>
</comment>
<gene>
    <name evidence="1" type="ORF">S06H3_31528</name>
</gene>
<protein>
    <submittedName>
        <fullName evidence="1">Uncharacterized protein</fullName>
    </submittedName>
</protein>
<dbReference type="EMBL" id="BARV01018679">
    <property type="protein sequence ID" value="GAI22354.1"/>
    <property type="molecule type" value="Genomic_DNA"/>
</dbReference>
<proteinExistence type="predicted"/>
<name>X1NUL4_9ZZZZ</name>
<feature type="non-terminal residue" evidence="1">
    <location>
        <position position="1"/>
    </location>
</feature>
<dbReference type="AlphaFoldDB" id="X1NUL4"/>
<accession>X1NUL4</accession>